<evidence type="ECO:0000313" key="2">
    <source>
        <dbReference type="EMBL" id="NGM83959.1"/>
    </source>
</evidence>
<dbReference type="EMBL" id="JAAKGU010000007">
    <property type="protein sequence ID" value="NGM83959.1"/>
    <property type="molecule type" value="Genomic_DNA"/>
</dbReference>
<reference evidence="2 3" key="1">
    <citation type="submission" date="2020-02" db="EMBL/GenBank/DDBJ databases">
        <authorList>
            <person name="Gao J."/>
            <person name="Sun J."/>
        </authorList>
    </citation>
    <scope>NUCLEOTIDE SEQUENCE [LARGE SCALE GENOMIC DNA]</scope>
    <source>
        <strain evidence="2 3">7124</strain>
    </source>
</reference>
<dbReference type="RefSeq" id="WP_165100043.1">
    <property type="nucleotide sequence ID" value="NZ_JAAKGU010000007.1"/>
</dbReference>
<protein>
    <submittedName>
        <fullName evidence="2">Uncharacterized protein</fullName>
    </submittedName>
</protein>
<comment type="caution">
    <text evidence="2">The sequence shown here is derived from an EMBL/GenBank/DDBJ whole genome shotgun (WGS) entry which is preliminary data.</text>
</comment>
<feature type="coiled-coil region" evidence="1">
    <location>
        <begin position="193"/>
        <end position="220"/>
    </location>
</feature>
<evidence type="ECO:0000313" key="3">
    <source>
        <dbReference type="Proteomes" id="UP000480151"/>
    </source>
</evidence>
<evidence type="ECO:0000256" key="1">
    <source>
        <dbReference type="SAM" id="Coils"/>
    </source>
</evidence>
<dbReference type="AlphaFoldDB" id="A0A6M1PKM1"/>
<accession>A0A6M1PKM1</accession>
<keyword evidence="1" id="KW-0175">Coiled coil</keyword>
<keyword evidence="3" id="KW-1185">Reference proteome</keyword>
<organism evidence="2 3">
    <name type="scientific">Paenibacillus apii</name>
    <dbReference type="NCBI Taxonomy" id="1850370"/>
    <lineage>
        <taxon>Bacteria</taxon>
        <taxon>Bacillati</taxon>
        <taxon>Bacillota</taxon>
        <taxon>Bacilli</taxon>
        <taxon>Bacillales</taxon>
        <taxon>Paenibacillaceae</taxon>
        <taxon>Paenibacillus</taxon>
    </lineage>
</organism>
<dbReference type="Proteomes" id="UP000480151">
    <property type="component" value="Unassembled WGS sequence"/>
</dbReference>
<gene>
    <name evidence="2" type="ORF">G5B47_16195</name>
</gene>
<name>A0A6M1PKM1_9BACL</name>
<proteinExistence type="predicted"/>
<sequence length="439" mass="52017">MKKLDYLYIDEKGPQETIRITTPYDEEKKIKLGNDNMYVYVADIIKINENNLLNIEDKYKMLEGKYMSSRNFPDDRELKGKDILNKNFNYGIASLKNRELDFYSSLFDLLLENEVDNLLFSINKMSLVVDNRLTSWILDIEEKRYIPSARTLKYSFVKYLEIEASEHVIQSIFDSNMGNREVLTEIQKHMVAFVEKNKHIKRMERQIQNYREIIKVIRKTKHLIKDTPFEEGSFDWNKVSFDIDLWITEMSLANKFNMQSTELILDEGIPVGPFKKLKFPSIKENEDSTTHVGLRISDVLVVISGKYMSKLANDHRYNKNNPEIKKRLPNDWFQLDEKQFDLLKKMNKYFFPNDSIYCFIVDTYFDDALQFETYLRYISAYESFHDYNKQIEKHVEEYFNCLANAMMLKWNTAESNEISVRSKYGNMNAGIKAGIIRSI</sequence>